<dbReference type="RefSeq" id="WP_116849915.1">
    <property type="nucleotide sequence ID" value="NZ_QTJU01000019.1"/>
</dbReference>
<evidence type="ECO:0000313" key="1">
    <source>
        <dbReference type="EMBL" id="RFM25602.1"/>
    </source>
</evidence>
<keyword evidence="2" id="KW-1185">Reference proteome</keyword>
<protein>
    <recommendedName>
        <fullName evidence="3">Type VI secretion system baseplate subunit TssF</fullName>
    </recommendedName>
</protein>
<reference evidence="1 2" key="1">
    <citation type="submission" date="2018-08" db="EMBL/GenBank/DDBJ databases">
        <title>Chitinophagaceae sp. K23C18032701, a novel bacterium isolated from forest soil.</title>
        <authorList>
            <person name="Wang C."/>
        </authorList>
    </citation>
    <scope>NUCLEOTIDE SEQUENCE [LARGE SCALE GENOMIC DNA]</scope>
    <source>
        <strain evidence="1 2">K23C18032701</strain>
    </source>
</reference>
<dbReference type="AlphaFoldDB" id="A0A3E1NCL8"/>
<evidence type="ECO:0000313" key="2">
    <source>
        <dbReference type="Proteomes" id="UP000261284"/>
    </source>
</evidence>
<dbReference type="Proteomes" id="UP000261284">
    <property type="component" value="Unassembled WGS sequence"/>
</dbReference>
<evidence type="ECO:0008006" key="3">
    <source>
        <dbReference type="Google" id="ProtNLM"/>
    </source>
</evidence>
<accession>A0A3E1NCL8</accession>
<dbReference type="InterPro" id="IPR010272">
    <property type="entry name" value="T6SS_TssF"/>
</dbReference>
<gene>
    <name evidence="1" type="ORF">DXN05_24300</name>
</gene>
<dbReference type="Pfam" id="PF05947">
    <property type="entry name" value="T6SS_TssF"/>
    <property type="match status" value="1"/>
</dbReference>
<dbReference type="EMBL" id="QTJU01000019">
    <property type="protein sequence ID" value="RFM25602.1"/>
    <property type="molecule type" value="Genomic_DNA"/>
</dbReference>
<proteinExistence type="predicted"/>
<comment type="caution">
    <text evidence="1">The sequence shown here is derived from an EMBL/GenBank/DDBJ whole genome shotgun (WGS) entry which is preliminary data.</text>
</comment>
<sequence length="618" mass="71127">MEEIYHHSRESIRNRLLKHAVSFWGIRSTTDLDPLVKLLIEALSAELFNLSNDLRNTESRLLDRLARLLTPDILTAALPAHALLKVHPAEATDTVSSTRHFVYTTNARQQPANGEQREVFFTPVYDVPVHDVQVVYTATGNRIQSSDLQTGRKQLLTLKQGKQFHNNSLWIGLRVNQHVPTLNQLSLYFECHHYQFGEDWYPLLALAQCTIGGMPVSLRNGLHYVPGNNEATHLLDEYETMHVIAKDTAAYYDKHYLNFAGQHLPMQQLERKHYPDSWAALIDERALSQLQEPLVWIELRMPALMQQSLLDDMDVYVNVFPVLNRRLHTTRHRFKGIGNIIPIRPAQHESFLAVHRLTDSSGKLYKQVPYTHHQQHQLGSYSIRMGGAERFDSRNARETIDYLFELLRDESAAFSAYGYDFLTNALKNLQQGLTLVEQKARQTLSEMTESTRYIIIKPEEQADTMHLDYWTTQGDLTAQLRVGAQLVQFENASIKPESIQLISKPVGGRSQAQPVNRLQAYKYSLLTRDRIITNDDIRNFCLLELNGRLSEVSIERGVMLSPHPKEGLRKTTDIYLHPVPGQQWTEEEWQHLSRQLLQKLQSRSSMHLVYRLIDGSMA</sequence>
<dbReference type="OrthoDB" id="1090083at2"/>
<organism evidence="1 2">
    <name type="scientific">Deminuibacter soli</name>
    <dbReference type="NCBI Taxonomy" id="2291815"/>
    <lineage>
        <taxon>Bacteria</taxon>
        <taxon>Pseudomonadati</taxon>
        <taxon>Bacteroidota</taxon>
        <taxon>Chitinophagia</taxon>
        <taxon>Chitinophagales</taxon>
        <taxon>Chitinophagaceae</taxon>
        <taxon>Deminuibacter</taxon>
    </lineage>
</organism>
<name>A0A3E1NCL8_9BACT</name>